<evidence type="ECO:0000256" key="1">
    <source>
        <dbReference type="SAM" id="Phobius"/>
    </source>
</evidence>
<dbReference type="EMBL" id="MEVH01000006">
    <property type="protein sequence ID" value="OGC52060.1"/>
    <property type="molecule type" value="Genomic_DNA"/>
</dbReference>
<organism evidence="2 3">
    <name type="scientific">candidate division WWE3 bacterium RIFCSPLOWO2_01_FULL_39_13</name>
    <dbReference type="NCBI Taxonomy" id="1802624"/>
    <lineage>
        <taxon>Bacteria</taxon>
        <taxon>Katanobacteria</taxon>
    </lineage>
</organism>
<keyword evidence="1" id="KW-0812">Transmembrane</keyword>
<feature type="transmembrane region" description="Helical" evidence="1">
    <location>
        <begin position="54"/>
        <end position="72"/>
    </location>
</feature>
<evidence type="ECO:0000313" key="2">
    <source>
        <dbReference type="EMBL" id="OGC52060.1"/>
    </source>
</evidence>
<feature type="transmembrane region" description="Helical" evidence="1">
    <location>
        <begin position="79"/>
        <end position="101"/>
    </location>
</feature>
<reference evidence="2 3" key="1">
    <citation type="journal article" date="2016" name="Nat. Commun.">
        <title>Thousands of microbial genomes shed light on interconnected biogeochemical processes in an aquifer system.</title>
        <authorList>
            <person name="Anantharaman K."/>
            <person name="Brown C.T."/>
            <person name="Hug L.A."/>
            <person name="Sharon I."/>
            <person name="Castelle C.J."/>
            <person name="Probst A.J."/>
            <person name="Thomas B.C."/>
            <person name="Singh A."/>
            <person name="Wilkins M.J."/>
            <person name="Karaoz U."/>
            <person name="Brodie E.L."/>
            <person name="Williams K.H."/>
            <person name="Hubbard S.S."/>
            <person name="Banfield J.F."/>
        </authorList>
    </citation>
    <scope>NUCLEOTIDE SEQUENCE [LARGE SCALE GENOMIC DNA]</scope>
</reference>
<protein>
    <submittedName>
        <fullName evidence="2">Uncharacterized protein</fullName>
    </submittedName>
</protein>
<dbReference type="Proteomes" id="UP000178771">
    <property type="component" value="Unassembled WGS sequence"/>
</dbReference>
<comment type="caution">
    <text evidence="2">The sequence shown here is derived from an EMBL/GenBank/DDBJ whole genome shotgun (WGS) entry which is preliminary data.</text>
</comment>
<dbReference type="AlphaFoldDB" id="A0A1F4V4T6"/>
<gene>
    <name evidence="2" type="ORF">A2982_02465</name>
</gene>
<feature type="transmembrane region" description="Helical" evidence="1">
    <location>
        <begin position="121"/>
        <end position="143"/>
    </location>
</feature>
<keyword evidence="1" id="KW-0472">Membrane</keyword>
<evidence type="ECO:0000313" key="3">
    <source>
        <dbReference type="Proteomes" id="UP000178771"/>
    </source>
</evidence>
<accession>A0A1F4V4T6</accession>
<keyword evidence="1" id="KW-1133">Transmembrane helix</keyword>
<sequence length="145" mass="15406">MLSTPHLLVGAAIGQIIPNPALAIPLSFLSHFPLDAVPHWDGGAPKPPFKLTTVLKTILDLSFGLALIFVITSGKQRELSILASSLAAISPDIIQGTITILDLKWKPLKVFATFHLNIQGRIGPVIGLYTSAVTAVIALLLLLKS</sequence>
<proteinExistence type="predicted"/>
<name>A0A1F4V4T6_UNCKA</name>